<organism evidence="1 2">
    <name type="scientific">Nocardia vulneris</name>
    <dbReference type="NCBI Taxonomy" id="1141657"/>
    <lineage>
        <taxon>Bacteria</taxon>
        <taxon>Bacillati</taxon>
        <taxon>Actinomycetota</taxon>
        <taxon>Actinomycetes</taxon>
        <taxon>Mycobacteriales</taxon>
        <taxon>Nocardiaceae</taxon>
        <taxon>Nocardia</taxon>
    </lineage>
</organism>
<proteinExistence type="predicted"/>
<comment type="caution">
    <text evidence="1">The sequence shown here is derived from an EMBL/GenBank/DDBJ whole genome shotgun (WGS) entry which is preliminary data.</text>
</comment>
<evidence type="ECO:0000313" key="2">
    <source>
        <dbReference type="Proteomes" id="UP000031364"/>
    </source>
</evidence>
<dbReference type="EMBL" id="JNFP01000007">
    <property type="protein sequence ID" value="KIA65580.1"/>
    <property type="molecule type" value="Genomic_DNA"/>
</dbReference>
<name>A0ABR4ZKG4_9NOCA</name>
<protein>
    <submittedName>
        <fullName evidence="1">Uncharacterized protein</fullName>
    </submittedName>
</protein>
<reference evidence="1 2" key="1">
    <citation type="journal article" date="2014" name="Int. J. Syst. Evol. Microbiol.">
        <title>Nocardia vulneris sp. nov., isolated from wounds of human patients in North America.</title>
        <authorList>
            <person name="Lasker B.A."/>
            <person name="Bell M."/>
            <person name="Klenk H.P."/>
            <person name="Sproer C."/>
            <person name="Schumann C."/>
            <person name="Schumann P."/>
            <person name="Brown J.M."/>
        </authorList>
    </citation>
    <scope>NUCLEOTIDE SEQUENCE [LARGE SCALE GENOMIC DNA]</scope>
    <source>
        <strain evidence="1 2">W9851</strain>
    </source>
</reference>
<dbReference type="Proteomes" id="UP000031364">
    <property type="component" value="Unassembled WGS sequence"/>
</dbReference>
<dbReference type="RefSeq" id="WP_043666707.1">
    <property type="nucleotide sequence ID" value="NZ_BDCI01000017.1"/>
</dbReference>
<keyword evidence="2" id="KW-1185">Reference proteome</keyword>
<gene>
    <name evidence="1" type="ORF">FG87_08215</name>
</gene>
<evidence type="ECO:0000313" key="1">
    <source>
        <dbReference type="EMBL" id="KIA65580.1"/>
    </source>
</evidence>
<sequence length="92" mass="9987">MPLRRDSPPTSPERQIVNHIDTPIATTVKQLPADRLPPEVTLTQLYLRVFENAANELRVRISSAIAASGENGDPMAALRAAISTMFDHAGPV</sequence>
<accession>A0ABR4ZKG4</accession>